<gene>
    <name evidence="3" type="ORF">NX722_05610</name>
</gene>
<keyword evidence="4" id="KW-1185">Reference proteome</keyword>
<dbReference type="PANTHER" id="PTHR33055">
    <property type="entry name" value="TRANSPOSASE FOR INSERTION SEQUENCE ELEMENT IS1111A"/>
    <property type="match status" value="1"/>
</dbReference>
<sequence>MQSILKCCAGLDVHKMMVMATVQTEDENGEIKEITQSFKTYRRERRKLRDFLVKHQVELVVMESTGVYWKCVHETLIKAGLKVWVVNARHVKNVPGRKTDVQDSQWLATLGRCGLLRPSFVPPPDIEQLRLLFRRRQKLVGQLAGEKTRLHKVLDDAGIRLGGVVSDIHGKSAQEMVQGLIDGLPPQELVKFARGKLKSKTKELFDSMEGSLSSAHLTVLKSIRKHIQYLDDEVAELDAGIRNIVQTQYREPWQLLQTLPGVNEISAAGLIAEIGDDMRAFGSRESLASWAGLCPGNNESAGKRKSGKTRKGNQSLRRLMCEISQAAVKTKSQFKGKHQSLTIRRGYKRSIIAIGHKMLRVIYCILTRLTPYKDPEIDYEALTVHRNAPRWLQMLQKYNYLPALTKE</sequence>
<evidence type="ECO:0000259" key="2">
    <source>
        <dbReference type="Pfam" id="PF02371"/>
    </source>
</evidence>
<accession>A0ABT3MRW9</accession>
<dbReference type="Pfam" id="PF02371">
    <property type="entry name" value="Transposase_20"/>
    <property type="match status" value="1"/>
</dbReference>
<evidence type="ECO:0000259" key="1">
    <source>
        <dbReference type="Pfam" id="PF01548"/>
    </source>
</evidence>
<dbReference type="InterPro" id="IPR003346">
    <property type="entry name" value="Transposase_20"/>
</dbReference>
<evidence type="ECO:0000313" key="3">
    <source>
        <dbReference type="EMBL" id="MCW7552129.1"/>
    </source>
</evidence>
<protein>
    <submittedName>
        <fullName evidence="3">IS110 family transposase</fullName>
    </submittedName>
</protein>
<organism evidence="3 4">
    <name type="scientific">Endozoicomonas gorgoniicola</name>
    <dbReference type="NCBI Taxonomy" id="1234144"/>
    <lineage>
        <taxon>Bacteria</taxon>
        <taxon>Pseudomonadati</taxon>
        <taxon>Pseudomonadota</taxon>
        <taxon>Gammaproteobacteria</taxon>
        <taxon>Oceanospirillales</taxon>
        <taxon>Endozoicomonadaceae</taxon>
        <taxon>Endozoicomonas</taxon>
    </lineage>
</organism>
<evidence type="ECO:0000313" key="4">
    <source>
        <dbReference type="Proteomes" id="UP001209854"/>
    </source>
</evidence>
<comment type="caution">
    <text evidence="3">The sequence shown here is derived from an EMBL/GenBank/DDBJ whole genome shotgun (WGS) entry which is preliminary data.</text>
</comment>
<dbReference type="EMBL" id="JAPFCC010000001">
    <property type="protein sequence ID" value="MCW7552129.1"/>
    <property type="molecule type" value="Genomic_DNA"/>
</dbReference>
<dbReference type="NCBIfam" id="NF033542">
    <property type="entry name" value="transpos_IS110"/>
    <property type="match status" value="1"/>
</dbReference>
<dbReference type="RefSeq" id="WP_262567107.1">
    <property type="nucleotide sequence ID" value="NZ_JAPFCC010000001.1"/>
</dbReference>
<dbReference type="PANTHER" id="PTHR33055:SF15">
    <property type="entry name" value="TRANSPOSASE-RELATED"/>
    <property type="match status" value="1"/>
</dbReference>
<feature type="domain" description="Transposase IS110-like N-terminal" evidence="1">
    <location>
        <begin position="9"/>
        <end position="156"/>
    </location>
</feature>
<dbReference type="Pfam" id="PF01548">
    <property type="entry name" value="DEDD_Tnp_IS110"/>
    <property type="match status" value="1"/>
</dbReference>
<proteinExistence type="predicted"/>
<dbReference type="Proteomes" id="UP001209854">
    <property type="component" value="Unassembled WGS sequence"/>
</dbReference>
<reference evidence="3 4" key="1">
    <citation type="submission" date="2022-10" db="EMBL/GenBank/DDBJ databases">
        <title>High-quality genome sequences of two octocoral-associated bacteria, Endozoicomonas euniceicola EF212 and Endozoicomonas gorgoniicola PS125.</title>
        <authorList>
            <person name="Chiou Y.-J."/>
            <person name="Chen Y.-H."/>
        </authorList>
    </citation>
    <scope>NUCLEOTIDE SEQUENCE [LARGE SCALE GENOMIC DNA]</scope>
    <source>
        <strain evidence="3 4">PS125</strain>
    </source>
</reference>
<dbReference type="InterPro" id="IPR002525">
    <property type="entry name" value="Transp_IS110-like_N"/>
</dbReference>
<feature type="domain" description="Transposase IS116/IS110/IS902 C-terminal" evidence="2">
    <location>
        <begin position="254"/>
        <end position="338"/>
    </location>
</feature>
<name>A0ABT3MRW9_9GAMM</name>
<dbReference type="InterPro" id="IPR047650">
    <property type="entry name" value="Transpos_IS110"/>
</dbReference>